<evidence type="ECO:0000313" key="2">
    <source>
        <dbReference type="Proteomes" id="UP000569914"/>
    </source>
</evidence>
<dbReference type="InterPro" id="IPR036249">
    <property type="entry name" value="Thioredoxin-like_sf"/>
</dbReference>
<dbReference type="SUPFAM" id="SSF52833">
    <property type="entry name" value="Thioredoxin-like"/>
    <property type="match status" value="1"/>
</dbReference>
<accession>A0A7Y9LF36</accession>
<reference evidence="1 2" key="1">
    <citation type="submission" date="2020-07" db="EMBL/GenBank/DDBJ databases">
        <title>Sequencing the genomes of 1000 actinobacteria strains.</title>
        <authorList>
            <person name="Klenk H.-P."/>
        </authorList>
    </citation>
    <scope>NUCLEOTIDE SEQUENCE [LARGE SCALE GENOMIC DNA]</scope>
    <source>
        <strain evidence="1 2">DSM 22083</strain>
    </source>
</reference>
<sequence length="201" mass="22189">MTKDGWRVDCWFDPSCPLTWLTARWLLRLAERELITVDWHLMSLSVLNEGRADDPEGDPDGYLWVPVRICAAVLDRHGPAALLRFYRALWEREPGVENDWLNDFVEALGTAGLPADLVRAGESAAFDAAIRASHARGVALVGPGLGTPVVRLRDRSGVDRAFFGPVITAEVGDEDGLRLWRAMIELAAVTPFTELKTPGLT</sequence>
<comment type="caution">
    <text evidence="1">The sequence shown here is derived from an EMBL/GenBank/DDBJ whole genome shotgun (WGS) entry which is preliminary data.</text>
</comment>
<dbReference type="RefSeq" id="WP_179758133.1">
    <property type="nucleotide sequence ID" value="NZ_JACCBU010000001.1"/>
</dbReference>
<evidence type="ECO:0000313" key="1">
    <source>
        <dbReference type="EMBL" id="NYE75662.1"/>
    </source>
</evidence>
<proteinExistence type="predicted"/>
<dbReference type="EMBL" id="JACCBU010000001">
    <property type="protein sequence ID" value="NYE75662.1"/>
    <property type="molecule type" value="Genomic_DNA"/>
</dbReference>
<dbReference type="AlphaFoldDB" id="A0A7Y9LF36"/>
<organism evidence="1 2">
    <name type="scientific">Microlunatus parietis</name>
    <dbReference type="NCBI Taxonomy" id="682979"/>
    <lineage>
        <taxon>Bacteria</taxon>
        <taxon>Bacillati</taxon>
        <taxon>Actinomycetota</taxon>
        <taxon>Actinomycetes</taxon>
        <taxon>Propionibacteriales</taxon>
        <taxon>Propionibacteriaceae</taxon>
        <taxon>Microlunatus</taxon>
    </lineage>
</organism>
<protein>
    <submittedName>
        <fullName evidence="1">2-hydroxychromene-2-carboxylate isomerase</fullName>
    </submittedName>
</protein>
<dbReference type="Proteomes" id="UP000569914">
    <property type="component" value="Unassembled WGS sequence"/>
</dbReference>
<name>A0A7Y9LF36_9ACTN</name>
<gene>
    <name evidence="1" type="ORF">BKA15_006991</name>
</gene>
<dbReference type="Pfam" id="PF22234">
    <property type="entry name" value="Rv2466c-like"/>
    <property type="match status" value="1"/>
</dbReference>
<keyword evidence="2" id="KW-1185">Reference proteome</keyword>
<dbReference type="InterPro" id="IPR053977">
    <property type="entry name" value="Rv2466c-like"/>
</dbReference>
<dbReference type="Gene3D" id="3.40.30.10">
    <property type="entry name" value="Glutaredoxin"/>
    <property type="match status" value="1"/>
</dbReference>
<dbReference type="GO" id="GO:0016853">
    <property type="term" value="F:isomerase activity"/>
    <property type="evidence" value="ECO:0007669"/>
    <property type="project" value="UniProtKB-KW"/>
</dbReference>
<keyword evidence="1" id="KW-0413">Isomerase</keyword>